<feature type="transmembrane region" description="Helical" evidence="1">
    <location>
        <begin position="40"/>
        <end position="60"/>
    </location>
</feature>
<dbReference type="AlphaFoldDB" id="A0A2G9ZHE4"/>
<name>A0A2G9ZHE4_9BACT</name>
<keyword evidence="1" id="KW-0812">Transmembrane</keyword>
<dbReference type="PANTHER" id="PTHR37304">
    <property type="entry name" value="MEMBRANE PROTEIN-RELATED"/>
    <property type="match status" value="1"/>
</dbReference>
<dbReference type="InterPro" id="IPR007211">
    <property type="entry name" value="DUF378"/>
</dbReference>
<gene>
    <name evidence="2" type="ORF">COX24_00550</name>
</gene>
<evidence type="ECO:0000313" key="2">
    <source>
        <dbReference type="EMBL" id="PIP31990.1"/>
    </source>
</evidence>
<reference evidence="2 3" key="1">
    <citation type="submission" date="2017-09" db="EMBL/GenBank/DDBJ databases">
        <title>Depth-based differentiation of microbial function through sediment-hosted aquifers and enrichment of novel symbionts in the deep terrestrial subsurface.</title>
        <authorList>
            <person name="Probst A.J."/>
            <person name="Ladd B."/>
            <person name="Jarett J.K."/>
            <person name="Geller-Mcgrath D.E."/>
            <person name="Sieber C.M."/>
            <person name="Emerson J.B."/>
            <person name="Anantharaman K."/>
            <person name="Thomas B.C."/>
            <person name="Malmstrom R."/>
            <person name="Stieglmeier M."/>
            <person name="Klingl A."/>
            <person name="Woyke T."/>
            <person name="Ryan C.M."/>
            <person name="Banfield J.F."/>
        </authorList>
    </citation>
    <scope>NUCLEOTIDE SEQUENCE [LARGE SCALE GENOMIC DNA]</scope>
    <source>
        <strain evidence="2">CG23_combo_of_CG06-09_8_20_14_all_37_87_8</strain>
    </source>
</reference>
<evidence type="ECO:0000313" key="3">
    <source>
        <dbReference type="Proteomes" id="UP000230447"/>
    </source>
</evidence>
<evidence type="ECO:0000256" key="1">
    <source>
        <dbReference type="SAM" id="Phobius"/>
    </source>
</evidence>
<dbReference type="EMBL" id="PCSB01000012">
    <property type="protein sequence ID" value="PIP31990.1"/>
    <property type="molecule type" value="Genomic_DNA"/>
</dbReference>
<keyword evidence="1" id="KW-1133">Transmembrane helix</keyword>
<feature type="transmembrane region" description="Helical" evidence="1">
    <location>
        <begin position="7"/>
        <end position="28"/>
    </location>
</feature>
<sequence length="68" mass="7325">MSNKKLLETIVFILVVVGGLNWGLVGLFKIDVVAVIFGEMAALTRIIYVAVGLSAAYKLATKMKVAKK</sequence>
<dbReference type="Proteomes" id="UP000230447">
    <property type="component" value="Unassembled WGS sequence"/>
</dbReference>
<comment type="caution">
    <text evidence="2">The sequence shown here is derived from an EMBL/GenBank/DDBJ whole genome shotgun (WGS) entry which is preliminary data.</text>
</comment>
<proteinExistence type="predicted"/>
<accession>A0A2G9ZHE4</accession>
<keyword evidence="1" id="KW-0472">Membrane</keyword>
<organism evidence="2 3">
    <name type="scientific">bacterium (Candidatus Gribaldobacteria) CG23_combo_of_CG06-09_8_20_14_all_37_87_8</name>
    <dbReference type="NCBI Taxonomy" id="2014278"/>
    <lineage>
        <taxon>Bacteria</taxon>
        <taxon>Candidatus Gribaldobacteria</taxon>
    </lineage>
</organism>
<dbReference type="PANTHER" id="PTHR37304:SF1">
    <property type="entry name" value="MEMBRANE PROTEIN"/>
    <property type="match status" value="1"/>
</dbReference>
<dbReference type="Pfam" id="PF04070">
    <property type="entry name" value="DUF378"/>
    <property type="match status" value="1"/>
</dbReference>
<protein>
    <submittedName>
        <fullName evidence="2">DUF378 domain-containing protein</fullName>
    </submittedName>
</protein>